<organism evidence="2 3">
    <name type="scientific">Aneurinibacillus danicus</name>
    <dbReference type="NCBI Taxonomy" id="267746"/>
    <lineage>
        <taxon>Bacteria</taxon>
        <taxon>Bacillati</taxon>
        <taxon>Bacillota</taxon>
        <taxon>Bacilli</taxon>
        <taxon>Bacillales</taxon>
        <taxon>Paenibacillaceae</taxon>
        <taxon>Aneurinibacillus group</taxon>
        <taxon>Aneurinibacillus</taxon>
    </lineage>
</organism>
<evidence type="ECO:0000256" key="1">
    <source>
        <dbReference type="SAM" id="SignalP"/>
    </source>
</evidence>
<name>A0A511VGX0_9BACL</name>
<evidence type="ECO:0000313" key="2">
    <source>
        <dbReference type="EMBL" id="GEN36472.1"/>
    </source>
</evidence>
<accession>A0A511VGX0</accession>
<gene>
    <name evidence="2" type="ORF">ADA01nite_39320</name>
</gene>
<reference evidence="2 3" key="1">
    <citation type="submission" date="2019-07" db="EMBL/GenBank/DDBJ databases">
        <title>Whole genome shotgun sequence of Aneurinibacillus danicus NBRC 102444.</title>
        <authorList>
            <person name="Hosoyama A."/>
            <person name="Uohara A."/>
            <person name="Ohji S."/>
            <person name="Ichikawa N."/>
        </authorList>
    </citation>
    <scope>NUCLEOTIDE SEQUENCE [LARGE SCALE GENOMIC DNA]</scope>
    <source>
        <strain evidence="2 3">NBRC 102444</strain>
    </source>
</reference>
<dbReference type="InterPro" id="IPR045956">
    <property type="entry name" value="DUF6376"/>
</dbReference>
<protein>
    <recommendedName>
        <fullName evidence="4">Lipoprotein</fullName>
    </recommendedName>
</protein>
<dbReference type="OrthoDB" id="2607309at2"/>
<comment type="caution">
    <text evidence="2">The sequence shown here is derived from an EMBL/GenBank/DDBJ whole genome shotgun (WGS) entry which is preliminary data.</text>
</comment>
<feature type="chain" id="PRO_5038699473" description="Lipoprotein" evidence="1">
    <location>
        <begin position="19"/>
        <end position="145"/>
    </location>
</feature>
<dbReference type="AlphaFoldDB" id="A0A511VGX0"/>
<feature type="signal peptide" evidence="1">
    <location>
        <begin position="1"/>
        <end position="18"/>
    </location>
</feature>
<dbReference type="Proteomes" id="UP000321157">
    <property type="component" value="Unassembled WGS sequence"/>
</dbReference>
<sequence>MRNIMLLLVIFSSMMLSACSLLEEANTSLEYVNQATEHINTLRDFAEQAPQMVKDAAVNPEAKQELENRLNALKEDVEQFNKIDTPAIAEEIHQQLVDKNEAVVQEINKVVESGHLAIDKLENTQLFTTINDIITLLDRIEKLGL</sequence>
<dbReference type="EMBL" id="BJXX01000189">
    <property type="protein sequence ID" value="GEN36472.1"/>
    <property type="molecule type" value="Genomic_DNA"/>
</dbReference>
<proteinExistence type="predicted"/>
<evidence type="ECO:0008006" key="4">
    <source>
        <dbReference type="Google" id="ProtNLM"/>
    </source>
</evidence>
<evidence type="ECO:0000313" key="3">
    <source>
        <dbReference type="Proteomes" id="UP000321157"/>
    </source>
</evidence>
<keyword evidence="3" id="KW-1185">Reference proteome</keyword>
<keyword evidence="1" id="KW-0732">Signal</keyword>
<dbReference type="Pfam" id="PF19903">
    <property type="entry name" value="DUF6376"/>
    <property type="match status" value="1"/>
</dbReference>
<dbReference type="RefSeq" id="WP_146812110.1">
    <property type="nucleotide sequence ID" value="NZ_BJXX01000189.1"/>
</dbReference>
<dbReference type="PROSITE" id="PS51257">
    <property type="entry name" value="PROKAR_LIPOPROTEIN"/>
    <property type="match status" value="1"/>
</dbReference>